<evidence type="ECO:0000256" key="4">
    <source>
        <dbReference type="ARBA" id="ARBA00022989"/>
    </source>
</evidence>
<evidence type="ECO:0000256" key="5">
    <source>
        <dbReference type="ARBA" id="ARBA00023136"/>
    </source>
</evidence>
<feature type="transmembrane region" description="Helical" evidence="6">
    <location>
        <begin position="12"/>
        <end position="33"/>
    </location>
</feature>
<feature type="transmembrane region" description="Helical" evidence="6">
    <location>
        <begin position="265"/>
        <end position="288"/>
    </location>
</feature>
<dbReference type="InterPro" id="IPR050833">
    <property type="entry name" value="Poly_Biosynth_Transport"/>
</dbReference>
<dbReference type="AlphaFoldDB" id="A0A1F7H181"/>
<feature type="transmembrane region" description="Helical" evidence="6">
    <location>
        <begin position="150"/>
        <end position="172"/>
    </location>
</feature>
<evidence type="ECO:0008006" key="9">
    <source>
        <dbReference type="Google" id="ProtNLM"/>
    </source>
</evidence>
<evidence type="ECO:0000256" key="1">
    <source>
        <dbReference type="ARBA" id="ARBA00004651"/>
    </source>
</evidence>
<protein>
    <recommendedName>
        <fullName evidence="9">Polysaccharide biosynthesis protein C-terminal domain-containing protein</fullName>
    </recommendedName>
</protein>
<feature type="transmembrane region" description="Helical" evidence="6">
    <location>
        <begin position="100"/>
        <end position="117"/>
    </location>
</feature>
<evidence type="ECO:0000313" key="8">
    <source>
        <dbReference type="Proteomes" id="UP000177913"/>
    </source>
</evidence>
<organism evidence="7 8">
    <name type="scientific">Candidatus Roizmanbacteria bacterium RIFCSPHIGHO2_02_FULL_38_11</name>
    <dbReference type="NCBI Taxonomy" id="1802039"/>
    <lineage>
        <taxon>Bacteria</taxon>
        <taxon>Candidatus Roizmaniibacteriota</taxon>
    </lineage>
</organism>
<dbReference type="PANTHER" id="PTHR30250">
    <property type="entry name" value="PST FAMILY PREDICTED COLANIC ACID TRANSPORTER"/>
    <property type="match status" value="1"/>
</dbReference>
<feature type="transmembrane region" description="Helical" evidence="6">
    <location>
        <begin position="368"/>
        <end position="386"/>
    </location>
</feature>
<comment type="subcellular location">
    <subcellularLocation>
        <location evidence="1">Cell membrane</location>
        <topology evidence="1">Multi-pass membrane protein</topology>
    </subcellularLocation>
</comment>
<feature type="transmembrane region" description="Helical" evidence="6">
    <location>
        <begin position="392"/>
        <end position="414"/>
    </location>
</feature>
<evidence type="ECO:0000256" key="6">
    <source>
        <dbReference type="SAM" id="Phobius"/>
    </source>
</evidence>
<dbReference type="GO" id="GO:0005886">
    <property type="term" value="C:plasma membrane"/>
    <property type="evidence" value="ECO:0007669"/>
    <property type="project" value="UniProtKB-SubCell"/>
</dbReference>
<feature type="transmembrane region" description="Helical" evidence="6">
    <location>
        <begin position="336"/>
        <end position="356"/>
    </location>
</feature>
<dbReference type="EMBL" id="MFZO01000031">
    <property type="protein sequence ID" value="OGK24684.1"/>
    <property type="molecule type" value="Genomic_DNA"/>
</dbReference>
<evidence type="ECO:0000256" key="2">
    <source>
        <dbReference type="ARBA" id="ARBA00022475"/>
    </source>
</evidence>
<feature type="transmembrane region" description="Helical" evidence="6">
    <location>
        <begin position="123"/>
        <end position="143"/>
    </location>
</feature>
<keyword evidence="4 6" id="KW-1133">Transmembrane helix</keyword>
<keyword evidence="2" id="KW-1003">Cell membrane</keyword>
<sequence length="429" mass="48120">MLKTAKKIWSNEFFKGGIFYTASSFVIHIMNYLFNFLAGRSLGPKGYAEISALFSYLIIALVPTVVFSTLLVQKISATSQNRVAYTYTLETLFCEKIRRWWFIAILPILFTPLLPILTNLTPLAAWSLFPLIILALLSTFYGSALQGLKLFLAFSLIGVFATFLKLLGALLVTAGIDGLATVLFFLILSSFFLFYLSKTVVTNNLRKKIESAPKKIERRILHIFKSRQFVIIFISTLSLTLLNNIDIVLVKKFFLAEDAGIYSSWSLFAKIILYLLGPLISLSFVFIAGTKSESSQNKTLIYSLVVLLFVGLVSFVFYKNFAIFIITFFFGSKFQAVAPFLARASIFGSFYAALTFLNSFYLAKNSPLALILPVLLPIYIVLFYLIPKKLSAITTLNIFFSAAVFLVYLAAYLITTFKKVTPHPQGVRG</sequence>
<feature type="transmembrane region" description="Helical" evidence="6">
    <location>
        <begin position="178"/>
        <end position="197"/>
    </location>
</feature>
<keyword evidence="5 6" id="KW-0472">Membrane</keyword>
<gene>
    <name evidence="7" type="ORF">A3C25_01770</name>
</gene>
<reference evidence="7 8" key="1">
    <citation type="journal article" date="2016" name="Nat. Commun.">
        <title>Thousands of microbial genomes shed light on interconnected biogeochemical processes in an aquifer system.</title>
        <authorList>
            <person name="Anantharaman K."/>
            <person name="Brown C.T."/>
            <person name="Hug L.A."/>
            <person name="Sharon I."/>
            <person name="Castelle C.J."/>
            <person name="Probst A.J."/>
            <person name="Thomas B.C."/>
            <person name="Singh A."/>
            <person name="Wilkins M.J."/>
            <person name="Karaoz U."/>
            <person name="Brodie E.L."/>
            <person name="Williams K.H."/>
            <person name="Hubbard S.S."/>
            <person name="Banfield J.F."/>
        </authorList>
    </citation>
    <scope>NUCLEOTIDE SEQUENCE [LARGE SCALE GENOMIC DNA]</scope>
</reference>
<comment type="caution">
    <text evidence="7">The sequence shown here is derived from an EMBL/GenBank/DDBJ whole genome shotgun (WGS) entry which is preliminary data.</text>
</comment>
<dbReference type="Proteomes" id="UP000177913">
    <property type="component" value="Unassembled WGS sequence"/>
</dbReference>
<accession>A0A1F7H181</accession>
<evidence type="ECO:0000313" key="7">
    <source>
        <dbReference type="EMBL" id="OGK24684.1"/>
    </source>
</evidence>
<evidence type="ECO:0000256" key="3">
    <source>
        <dbReference type="ARBA" id="ARBA00022692"/>
    </source>
</evidence>
<proteinExistence type="predicted"/>
<feature type="transmembrane region" description="Helical" evidence="6">
    <location>
        <begin position="300"/>
        <end position="330"/>
    </location>
</feature>
<dbReference type="PANTHER" id="PTHR30250:SF11">
    <property type="entry name" value="O-ANTIGEN TRANSPORTER-RELATED"/>
    <property type="match status" value="1"/>
</dbReference>
<feature type="transmembrane region" description="Helical" evidence="6">
    <location>
        <begin position="53"/>
        <end position="72"/>
    </location>
</feature>
<keyword evidence="3 6" id="KW-0812">Transmembrane</keyword>
<name>A0A1F7H181_9BACT</name>
<feature type="transmembrane region" description="Helical" evidence="6">
    <location>
        <begin position="228"/>
        <end position="245"/>
    </location>
</feature>